<feature type="region of interest" description="Disordered" evidence="1">
    <location>
        <begin position="1"/>
        <end position="43"/>
    </location>
</feature>
<sequence length="670" mass="72125">MIGKPMTRALAPTASNSAPHVTPLDSPPRVIPSEVEESRGATGGWSRGIPPLRFASVGMTVWLVLALFLSAPVALAQQPSVTAVLDSSETGLGNPVQLQIVVTGASNPKPPGEINVDGLDIRSAGVSRQYQMQNFSVSYSFTYNYTIMPLRTGTFTIPPQTVEVAGRAMKTPALSLNVVDSPGRSSRRGGGRDDAGAVDPAKIGFIEMVLPKQVAYVGEMIPVQIRLGLNMRAPVDSLGSGMQIAGQGFTTQKMPEPRQTIETINGRSYQVFIFKTAISPVRAGKLEIGPAEIKPVVRVPRGGPRSPTLPRSLFDDPSDPLNQLLNDPFLSPSVPKEINLKSQATTVEVKPLPPNAPPTFGGAVGTFAMKSDANPKKVQVGDPITVTAAIIGRGNFDRVTAPVLENEAGWHKYPPSDKFSQDDDVGISGTKTFETVVSPKERKDKMPPLVFTFFDPVKETYVSLRSADLPLRVEGGAAPTATPAAAAAAPQTATPAIAPTPTPAPQERDILYQLSERPTARQTFAPLHARPAFWLAQLVPLSALAGLVAWRMRQRRLANRDAQRTADLQHQAAELERRLRANGAAPREYLADASRTVQLKTALAKNVDPNLVDAETAATAFRLDEQQSAQLRQLFEQSDELRYSGSRNGGHTISPENQREILELVENLRA</sequence>
<dbReference type="AlphaFoldDB" id="A0A6J4H7W5"/>
<evidence type="ECO:0000256" key="1">
    <source>
        <dbReference type="SAM" id="MobiDB-lite"/>
    </source>
</evidence>
<feature type="transmembrane region" description="Helical" evidence="2">
    <location>
        <begin position="532"/>
        <end position="550"/>
    </location>
</feature>
<keyword evidence="2" id="KW-0812">Transmembrane</keyword>
<reference evidence="3" key="1">
    <citation type="submission" date="2020-02" db="EMBL/GenBank/DDBJ databases">
        <authorList>
            <person name="Meier V. D."/>
        </authorList>
    </citation>
    <scope>NUCLEOTIDE SEQUENCE</scope>
    <source>
        <strain evidence="3">AVDCRST_MAG42</strain>
    </source>
</reference>
<keyword evidence="2" id="KW-0472">Membrane</keyword>
<proteinExistence type="predicted"/>
<evidence type="ECO:0000256" key="2">
    <source>
        <dbReference type="SAM" id="Phobius"/>
    </source>
</evidence>
<gene>
    <name evidence="3" type="ORF">AVDCRST_MAG42-328</name>
</gene>
<name>A0A6J4H7W5_9BACT</name>
<feature type="compositionally biased region" description="Low complexity" evidence="1">
    <location>
        <begin position="482"/>
        <end position="497"/>
    </location>
</feature>
<dbReference type="Pfam" id="PF13584">
    <property type="entry name" value="BatD"/>
    <property type="match status" value="1"/>
</dbReference>
<accession>A0A6J4H7W5</accession>
<dbReference type="InterPro" id="IPR025738">
    <property type="entry name" value="BatD"/>
</dbReference>
<protein>
    <recommendedName>
        <fullName evidence="4">Protein BatD</fullName>
    </recommendedName>
</protein>
<dbReference type="PANTHER" id="PTHR40940">
    <property type="entry name" value="PROTEIN BATD-RELATED"/>
    <property type="match status" value="1"/>
</dbReference>
<evidence type="ECO:0000313" key="3">
    <source>
        <dbReference type="EMBL" id="CAA9216216.1"/>
    </source>
</evidence>
<dbReference type="EMBL" id="CADCTA010000018">
    <property type="protein sequence ID" value="CAA9216216.1"/>
    <property type="molecule type" value="Genomic_DNA"/>
</dbReference>
<feature type="region of interest" description="Disordered" evidence="1">
    <location>
        <begin position="482"/>
        <end position="505"/>
    </location>
</feature>
<keyword evidence="2" id="KW-1133">Transmembrane helix</keyword>
<feature type="transmembrane region" description="Helical" evidence="2">
    <location>
        <begin position="54"/>
        <end position="75"/>
    </location>
</feature>
<organism evidence="3">
    <name type="scientific">uncultured Chthoniobacterales bacterium</name>
    <dbReference type="NCBI Taxonomy" id="1836801"/>
    <lineage>
        <taxon>Bacteria</taxon>
        <taxon>Pseudomonadati</taxon>
        <taxon>Verrucomicrobiota</taxon>
        <taxon>Spartobacteria</taxon>
        <taxon>Chthoniobacterales</taxon>
        <taxon>environmental samples</taxon>
    </lineage>
</organism>
<evidence type="ECO:0008006" key="4">
    <source>
        <dbReference type="Google" id="ProtNLM"/>
    </source>
</evidence>
<dbReference type="PANTHER" id="PTHR40940:SF2">
    <property type="entry name" value="BATD"/>
    <property type="match status" value="1"/>
</dbReference>